<comment type="similarity">
    <text evidence="2 7">Belongs to the ExbD/TolR family.</text>
</comment>
<dbReference type="OrthoDB" id="7727005at2"/>
<evidence type="ECO:0000256" key="5">
    <source>
        <dbReference type="ARBA" id="ARBA00022989"/>
    </source>
</evidence>
<dbReference type="Proteomes" id="UP000231259">
    <property type="component" value="Unassembled WGS sequence"/>
</dbReference>
<dbReference type="EMBL" id="AWWI01000096">
    <property type="protein sequence ID" value="PIL19560.1"/>
    <property type="molecule type" value="Genomic_DNA"/>
</dbReference>
<dbReference type="AlphaFoldDB" id="A0A2G8RDF0"/>
<evidence type="ECO:0000256" key="1">
    <source>
        <dbReference type="ARBA" id="ARBA00004162"/>
    </source>
</evidence>
<comment type="subcellular location">
    <subcellularLocation>
        <location evidence="1">Cell membrane</location>
        <topology evidence="1">Single-pass membrane protein</topology>
    </subcellularLocation>
    <subcellularLocation>
        <location evidence="7">Cell membrane</location>
        <topology evidence="7">Single-pass type II membrane protein</topology>
    </subcellularLocation>
</comment>
<accession>A0A2G8RDF0</accession>
<keyword evidence="9" id="KW-1185">Reference proteome</keyword>
<evidence type="ECO:0000256" key="2">
    <source>
        <dbReference type="ARBA" id="ARBA00005811"/>
    </source>
</evidence>
<evidence type="ECO:0000256" key="4">
    <source>
        <dbReference type="ARBA" id="ARBA00022692"/>
    </source>
</evidence>
<keyword evidence="5" id="KW-1133">Transmembrane helix</keyword>
<reference evidence="8 9" key="1">
    <citation type="submission" date="2013-09" db="EMBL/GenBank/DDBJ databases">
        <title>Genome sequencing of Phaeobacter antarcticus sp. nov. SM1211.</title>
        <authorList>
            <person name="Zhang X.-Y."/>
            <person name="Liu C."/>
            <person name="Chen X.-L."/>
            <person name="Xie B.-B."/>
            <person name="Qin Q.-L."/>
            <person name="Rong J.-C."/>
            <person name="Zhang Y.-Z."/>
        </authorList>
    </citation>
    <scope>NUCLEOTIDE SEQUENCE [LARGE SCALE GENOMIC DNA]</scope>
    <source>
        <strain evidence="8 9">SM1211</strain>
    </source>
</reference>
<dbReference type="RefSeq" id="WP_099911380.1">
    <property type="nucleotide sequence ID" value="NZ_AWWI01000096.1"/>
</dbReference>
<keyword evidence="3" id="KW-1003">Cell membrane</keyword>
<sequence length="132" mass="14081">MRKPGARRKLSMTSLIDVIFLLLLFFMLTSTFSKFSEVELTASAHSSGAKSDAPPLFLRLSGEEVSVNGQTFALDMVAEALRGQLGDDADITTPRSVLVALRDGVTSQRLMDLLVAIRGVAGIAPVILEGSS</sequence>
<evidence type="ECO:0000313" key="9">
    <source>
        <dbReference type="Proteomes" id="UP000231259"/>
    </source>
</evidence>
<organism evidence="8 9">
    <name type="scientific">Puniceibacterium antarcticum</name>
    <dbReference type="NCBI Taxonomy" id="1206336"/>
    <lineage>
        <taxon>Bacteria</taxon>
        <taxon>Pseudomonadati</taxon>
        <taxon>Pseudomonadota</taxon>
        <taxon>Alphaproteobacteria</taxon>
        <taxon>Rhodobacterales</taxon>
        <taxon>Paracoccaceae</taxon>
        <taxon>Puniceibacterium</taxon>
    </lineage>
</organism>
<gene>
    <name evidence="8" type="ORF">P775_13635</name>
</gene>
<evidence type="ECO:0000313" key="8">
    <source>
        <dbReference type="EMBL" id="PIL19560.1"/>
    </source>
</evidence>
<evidence type="ECO:0000256" key="3">
    <source>
        <dbReference type="ARBA" id="ARBA00022475"/>
    </source>
</evidence>
<evidence type="ECO:0000256" key="7">
    <source>
        <dbReference type="RuleBase" id="RU003879"/>
    </source>
</evidence>
<dbReference type="GO" id="GO:0005886">
    <property type="term" value="C:plasma membrane"/>
    <property type="evidence" value="ECO:0007669"/>
    <property type="project" value="UniProtKB-SubCell"/>
</dbReference>
<keyword evidence="4 7" id="KW-0812">Transmembrane</keyword>
<keyword evidence="7" id="KW-0813">Transport</keyword>
<proteinExistence type="inferred from homology"/>
<dbReference type="InterPro" id="IPR003400">
    <property type="entry name" value="ExbD"/>
</dbReference>
<keyword evidence="7" id="KW-0653">Protein transport</keyword>
<evidence type="ECO:0000256" key="6">
    <source>
        <dbReference type="ARBA" id="ARBA00023136"/>
    </source>
</evidence>
<dbReference type="PANTHER" id="PTHR30558:SF3">
    <property type="entry name" value="BIOPOLYMER TRANSPORT PROTEIN EXBD-RELATED"/>
    <property type="match status" value="1"/>
</dbReference>
<dbReference type="GO" id="GO:0015031">
    <property type="term" value="P:protein transport"/>
    <property type="evidence" value="ECO:0007669"/>
    <property type="project" value="UniProtKB-KW"/>
</dbReference>
<dbReference type="GO" id="GO:0022857">
    <property type="term" value="F:transmembrane transporter activity"/>
    <property type="evidence" value="ECO:0007669"/>
    <property type="project" value="InterPro"/>
</dbReference>
<keyword evidence="6" id="KW-0472">Membrane</keyword>
<comment type="caution">
    <text evidence="8">The sequence shown here is derived from an EMBL/GenBank/DDBJ whole genome shotgun (WGS) entry which is preliminary data.</text>
</comment>
<name>A0A2G8RDF0_9RHOB</name>
<dbReference type="Pfam" id="PF02472">
    <property type="entry name" value="ExbD"/>
    <property type="match status" value="1"/>
</dbReference>
<protein>
    <recommendedName>
        <fullName evidence="10">Biopolymer transporter ExbD</fullName>
    </recommendedName>
</protein>
<dbReference type="PANTHER" id="PTHR30558">
    <property type="entry name" value="EXBD MEMBRANE COMPONENT OF PMF-DRIVEN MACROMOLECULE IMPORT SYSTEM"/>
    <property type="match status" value="1"/>
</dbReference>
<evidence type="ECO:0008006" key="10">
    <source>
        <dbReference type="Google" id="ProtNLM"/>
    </source>
</evidence>